<dbReference type="AlphaFoldDB" id="A0A3G8YUK9"/>
<name>A0A3G8YUK9_9DEIO</name>
<dbReference type="Gene3D" id="3.20.20.150">
    <property type="entry name" value="Divalent-metal-dependent TIM barrel enzymes"/>
    <property type="match status" value="1"/>
</dbReference>
<organism evidence="2 3">
    <name type="scientific">Deinococcus psychrotolerans</name>
    <dbReference type="NCBI Taxonomy" id="2489213"/>
    <lineage>
        <taxon>Bacteria</taxon>
        <taxon>Thermotogati</taxon>
        <taxon>Deinococcota</taxon>
        <taxon>Deinococci</taxon>
        <taxon>Deinococcales</taxon>
        <taxon>Deinococcaceae</taxon>
        <taxon>Deinococcus</taxon>
    </lineage>
</organism>
<dbReference type="SUPFAM" id="SSF51658">
    <property type="entry name" value="Xylose isomerase-like"/>
    <property type="match status" value="1"/>
</dbReference>
<dbReference type="InterPro" id="IPR013022">
    <property type="entry name" value="Xyl_isomerase-like_TIM-brl"/>
</dbReference>
<keyword evidence="2" id="KW-0413">Isomerase</keyword>
<dbReference type="GO" id="GO:0016853">
    <property type="term" value="F:isomerase activity"/>
    <property type="evidence" value="ECO:0007669"/>
    <property type="project" value="UniProtKB-KW"/>
</dbReference>
<dbReference type="RefSeq" id="WP_124874996.1">
    <property type="nucleotide sequence ID" value="NZ_CP034186.1"/>
</dbReference>
<dbReference type="EMBL" id="CP034186">
    <property type="protein sequence ID" value="AZI44906.1"/>
    <property type="molecule type" value="Genomic_DNA"/>
</dbReference>
<dbReference type="Proteomes" id="UP000276417">
    <property type="component" value="Plasmid unnamed2"/>
</dbReference>
<accession>A0A3G8YUK9</accession>
<keyword evidence="2" id="KW-0614">Plasmid</keyword>
<dbReference type="InterPro" id="IPR050312">
    <property type="entry name" value="IolE/XylAMocC-like"/>
</dbReference>
<dbReference type="PANTHER" id="PTHR12110:SF41">
    <property type="entry name" value="INOSOSE DEHYDRATASE"/>
    <property type="match status" value="1"/>
</dbReference>
<gene>
    <name evidence="2" type="ORF">EHF33_18525</name>
</gene>
<geneLocation type="plasmid" evidence="2 3">
    <name>unnamed2</name>
</geneLocation>
<evidence type="ECO:0000259" key="1">
    <source>
        <dbReference type="Pfam" id="PF01261"/>
    </source>
</evidence>
<dbReference type="InterPro" id="IPR036237">
    <property type="entry name" value="Xyl_isomerase-like_sf"/>
</dbReference>
<dbReference type="KEGG" id="dph:EHF33_18525"/>
<dbReference type="OrthoDB" id="9779184at2"/>
<proteinExistence type="predicted"/>
<dbReference type="Pfam" id="PF01261">
    <property type="entry name" value="AP_endonuc_2"/>
    <property type="match status" value="1"/>
</dbReference>
<dbReference type="PANTHER" id="PTHR12110">
    <property type="entry name" value="HYDROXYPYRUVATE ISOMERASE"/>
    <property type="match status" value="1"/>
</dbReference>
<reference evidence="2 3" key="1">
    <citation type="submission" date="2018-11" db="EMBL/GenBank/DDBJ databases">
        <title>Deinococcus shelandsis sp. nov., isolated from South Shetland Islands soil of Antarctica.</title>
        <authorList>
            <person name="Tian J."/>
        </authorList>
    </citation>
    <scope>NUCLEOTIDE SEQUENCE [LARGE SCALE GENOMIC DNA]</scope>
    <source>
        <strain evidence="2 3">S14-83T</strain>
        <plasmid evidence="2 3">unnamed2</plasmid>
    </source>
</reference>
<feature type="domain" description="Xylose isomerase-like TIM barrel" evidence="1">
    <location>
        <begin position="32"/>
        <end position="287"/>
    </location>
</feature>
<sequence>MTEQKIRFGNAPCSWGTIEGFGEGVPAVQMLDELVQAGYSGTELGDYGYLPTDLAELRTALTSRHLTMLGAYEGVYLRDPAAHAEGEARVLRVAGQLAAVADLGDPNWKPLVVLADEHSRDAARSENAGRITPDLALDEEGWTHFAQGAERIAKAVLEQTGLRTVFHHHCGGYVETPAEIAEFLARTDPDLIGLVFDTGHALYGSGGSDPATVLELLNNHRERIWYVHFKDMSAEVAARARQTGTAYKDAVGAGVFCKLGQGVVPFGPVLNALHTSSYQGWVTVEQDVLPGMGEPLMSATANREYLRSLEAPSVSE</sequence>
<evidence type="ECO:0000313" key="3">
    <source>
        <dbReference type="Proteomes" id="UP000276417"/>
    </source>
</evidence>
<keyword evidence="3" id="KW-1185">Reference proteome</keyword>
<evidence type="ECO:0000313" key="2">
    <source>
        <dbReference type="EMBL" id="AZI44906.1"/>
    </source>
</evidence>
<protein>
    <submittedName>
        <fullName evidence="2">Xylose isomerase</fullName>
    </submittedName>
</protein>